<accession>A0A8H3HG59</accession>
<dbReference type="EMBL" id="CAJMXA010003591">
    <property type="protein sequence ID" value="CAE6505428.1"/>
    <property type="molecule type" value="Genomic_DNA"/>
</dbReference>
<name>A0A8H3HG59_9AGAM</name>
<dbReference type="AlphaFoldDB" id="A0A8H3HG59"/>
<proteinExistence type="predicted"/>
<gene>
    <name evidence="3" type="ORF">RDB_LOCUS118607</name>
</gene>
<evidence type="ECO:0000256" key="1">
    <source>
        <dbReference type="SAM" id="MobiDB-lite"/>
    </source>
</evidence>
<feature type="region of interest" description="Disordered" evidence="1">
    <location>
        <begin position="78"/>
        <end position="114"/>
    </location>
</feature>
<protein>
    <recommendedName>
        <fullName evidence="2">BAG domain-containing protein</fullName>
    </recommendedName>
</protein>
<sequence length="436" mass="48638">MFPFGRNPYAPTFGSYDPYEEMRLQQELQRRRQAEEYYRRRQLEELNRRRAEQLEYARRQAELQRRREAEARYRRQQELEARRRKFSEPSHGRIPRVRLQQLSEQGDGRRQSMFDGGVQDLFETIYGNHSHANVPSSYGKRSKSSDPRARQQRVNTTWSPAEGVSEPGDSAISDTEATEEVIAPPTLATESASHDATEMTETKAECSDPEANRSHSAISDILKSFSDLKTSFVFPEKLDFLNSPSDPDAVTPKLAYTPNNAPLHQYEHLLTGLLTKLDAVESYGQESIRKARKDAVRLIERELEELDIGKLREWRGQSKEIAAAGVSPAADVEVLDIAQELGSETQVKVDPASIPLPQDEDLESHSPTSTSSTTSPDSVATPTAQDSNLPSVLIKGEGRNAEMPQVNPDALISTIEDSARDSVGGAESRAKLGAGA</sequence>
<comment type="caution">
    <text evidence="3">The sequence shown here is derived from an EMBL/GenBank/DDBJ whole genome shotgun (WGS) entry which is preliminary data.</text>
</comment>
<evidence type="ECO:0000259" key="2">
    <source>
        <dbReference type="PROSITE" id="PS51035"/>
    </source>
</evidence>
<evidence type="ECO:0000313" key="4">
    <source>
        <dbReference type="Proteomes" id="UP000663853"/>
    </source>
</evidence>
<feature type="compositionally biased region" description="Basic and acidic residues" evidence="1">
    <location>
        <begin position="192"/>
        <end position="213"/>
    </location>
</feature>
<feature type="domain" description="BAG" evidence="2">
    <location>
        <begin position="269"/>
        <end position="310"/>
    </location>
</feature>
<dbReference type="SUPFAM" id="SSF63491">
    <property type="entry name" value="BAG domain"/>
    <property type="match status" value="1"/>
</dbReference>
<dbReference type="Pfam" id="PF02179">
    <property type="entry name" value="BAG"/>
    <property type="match status" value="1"/>
</dbReference>
<reference evidence="3" key="1">
    <citation type="submission" date="2021-01" db="EMBL/GenBank/DDBJ databases">
        <authorList>
            <person name="Kaushik A."/>
        </authorList>
    </citation>
    <scope>NUCLEOTIDE SEQUENCE</scope>
    <source>
        <strain evidence="3">AG6-10EEA</strain>
    </source>
</reference>
<dbReference type="InterPro" id="IPR003103">
    <property type="entry name" value="BAG_domain"/>
</dbReference>
<feature type="compositionally biased region" description="Basic and acidic residues" evidence="1">
    <location>
        <begin position="78"/>
        <end position="91"/>
    </location>
</feature>
<feature type="compositionally biased region" description="Low complexity" evidence="1">
    <location>
        <begin position="365"/>
        <end position="383"/>
    </location>
</feature>
<feature type="region of interest" description="Disordered" evidence="1">
    <location>
        <begin position="130"/>
        <end position="213"/>
    </location>
</feature>
<dbReference type="GO" id="GO:0051087">
    <property type="term" value="F:protein-folding chaperone binding"/>
    <property type="evidence" value="ECO:0007669"/>
    <property type="project" value="InterPro"/>
</dbReference>
<dbReference type="Gene3D" id="1.20.58.120">
    <property type="entry name" value="BAG domain"/>
    <property type="match status" value="1"/>
</dbReference>
<dbReference type="Proteomes" id="UP000663853">
    <property type="component" value="Unassembled WGS sequence"/>
</dbReference>
<feature type="region of interest" description="Disordered" evidence="1">
    <location>
        <begin position="346"/>
        <end position="411"/>
    </location>
</feature>
<feature type="region of interest" description="Disordered" evidence="1">
    <location>
        <begin position="417"/>
        <end position="436"/>
    </location>
</feature>
<organism evidence="3 4">
    <name type="scientific">Rhizoctonia solani</name>
    <dbReference type="NCBI Taxonomy" id="456999"/>
    <lineage>
        <taxon>Eukaryota</taxon>
        <taxon>Fungi</taxon>
        <taxon>Dikarya</taxon>
        <taxon>Basidiomycota</taxon>
        <taxon>Agaricomycotina</taxon>
        <taxon>Agaricomycetes</taxon>
        <taxon>Cantharellales</taxon>
        <taxon>Ceratobasidiaceae</taxon>
        <taxon>Rhizoctonia</taxon>
    </lineage>
</organism>
<evidence type="ECO:0000313" key="3">
    <source>
        <dbReference type="EMBL" id="CAE6505428.1"/>
    </source>
</evidence>
<dbReference type="PROSITE" id="PS51035">
    <property type="entry name" value="BAG"/>
    <property type="match status" value="1"/>
</dbReference>
<dbReference type="InterPro" id="IPR036533">
    <property type="entry name" value="BAG_dom_sf"/>
</dbReference>